<proteinExistence type="inferred from homology"/>
<comment type="similarity">
    <text evidence="1">Belongs to the LysR transcriptional regulatory family.</text>
</comment>
<dbReference type="Gene3D" id="3.40.190.10">
    <property type="entry name" value="Periplasmic binding protein-like II"/>
    <property type="match status" value="1"/>
</dbReference>
<dbReference type="PANTHER" id="PTHR30126:SF40">
    <property type="entry name" value="HTH-TYPE TRANSCRIPTIONAL REGULATOR GLTR"/>
    <property type="match status" value="1"/>
</dbReference>
<evidence type="ECO:0000256" key="4">
    <source>
        <dbReference type="ARBA" id="ARBA00023163"/>
    </source>
</evidence>
<evidence type="ECO:0000256" key="1">
    <source>
        <dbReference type="ARBA" id="ARBA00009437"/>
    </source>
</evidence>
<dbReference type="InterPro" id="IPR036388">
    <property type="entry name" value="WH-like_DNA-bd_sf"/>
</dbReference>
<dbReference type="OrthoDB" id="5317428at2"/>
<keyword evidence="7" id="KW-1185">Reference proteome</keyword>
<dbReference type="PANTHER" id="PTHR30126">
    <property type="entry name" value="HTH-TYPE TRANSCRIPTIONAL REGULATOR"/>
    <property type="match status" value="1"/>
</dbReference>
<dbReference type="Gene3D" id="1.10.10.10">
    <property type="entry name" value="Winged helix-like DNA-binding domain superfamily/Winged helix DNA-binding domain"/>
    <property type="match status" value="1"/>
</dbReference>
<comment type="caution">
    <text evidence="6">The sequence shown here is derived from an EMBL/GenBank/DDBJ whole genome shotgun (WGS) entry which is preliminary data.</text>
</comment>
<dbReference type="InterPro" id="IPR000847">
    <property type="entry name" value="LysR_HTH_N"/>
</dbReference>
<accession>A0A4Q1AUL1</accession>
<keyword evidence="3" id="KW-0238">DNA-binding</keyword>
<feature type="domain" description="HTH lysR-type" evidence="5">
    <location>
        <begin position="1"/>
        <end position="58"/>
    </location>
</feature>
<reference evidence="6 7" key="1">
    <citation type="submission" date="2017-10" db="EMBL/GenBank/DDBJ databases">
        <title>Genomics of the genus Arcobacter.</title>
        <authorList>
            <person name="Perez-Cataluna A."/>
            <person name="Figueras M.J."/>
        </authorList>
    </citation>
    <scope>NUCLEOTIDE SEQUENCE [LARGE SCALE GENOMIC DNA]</scope>
    <source>
        <strain evidence="6 7">CECT 8441</strain>
    </source>
</reference>
<name>A0A4Q1AUL1_9BACT</name>
<evidence type="ECO:0000256" key="3">
    <source>
        <dbReference type="ARBA" id="ARBA00023125"/>
    </source>
</evidence>
<dbReference type="GO" id="GO:0000976">
    <property type="term" value="F:transcription cis-regulatory region binding"/>
    <property type="evidence" value="ECO:0007669"/>
    <property type="project" value="TreeGrafter"/>
</dbReference>
<dbReference type="SUPFAM" id="SSF46785">
    <property type="entry name" value="Winged helix' DNA-binding domain"/>
    <property type="match status" value="1"/>
</dbReference>
<evidence type="ECO:0000313" key="6">
    <source>
        <dbReference type="EMBL" id="RXK05463.1"/>
    </source>
</evidence>
<evidence type="ECO:0000256" key="2">
    <source>
        <dbReference type="ARBA" id="ARBA00023015"/>
    </source>
</evidence>
<sequence>MDSNLLKVFVAVAQKQSISLGALELGFAQSNVTSRIKQLEKNIGHKLFHRVPKGVKLTLEGEKLYPLAIEVVKKMENIIFEMKSLQEQSLLRIGSTESNAAIRLSSFLVETHKKFPNMQLELITGTTEYITNLLLEYKIDIAFVSGRPKDDSIEILNEFSEKIVLLEPKIGKVPDVILTFKKGCTYNEYLHNHYSKDGICTHKNFEFGSLETILSCVEAGMGRALLPLKVVEKLGFKDTLKIIEIEKLSNIPTALICKKNNPPKVLKYLSNLTFN</sequence>
<dbReference type="Pfam" id="PF00126">
    <property type="entry name" value="HTH_1"/>
    <property type="match status" value="1"/>
</dbReference>
<dbReference type="InterPro" id="IPR005119">
    <property type="entry name" value="LysR_subst-bd"/>
</dbReference>
<evidence type="ECO:0000259" key="5">
    <source>
        <dbReference type="PROSITE" id="PS50931"/>
    </source>
</evidence>
<evidence type="ECO:0000313" key="7">
    <source>
        <dbReference type="Proteomes" id="UP000289758"/>
    </source>
</evidence>
<gene>
    <name evidence="6" type="ORF">CRV07_08090</name>
</gene>
<dbReference type="GO" id="GO:0003700">
    <property type="term" value="F:DNA-binding transcription factor activity"/>
    <property type="evidence" value="ECO:0007669"/>
    <property type="project" value="InterPro"/>
</dbReference>
<dbReference type="PROSITE" id="PS50931">
    <property type="entry name" value="HTH_LYSR"/>
    <property type="match status" value="1"/>
</dbReference>
<protein>
    <submittedName>
        <fullName evidence="6">LysR family transcriptional regulator</fullName>
    </submittedName>
</protein>
<organism evidence="6 7">
    <name type="scientific">Halarcobacter ebronensis</name>
    <dbReference type="NCBI Taxonomy" id="1462615"/>
    <lineage>
        <taxon>Bacteria</taxon>
        <taxon>Pseudomonadati</taxon>
        <taxon>Campylobacterota</taxon>
        <taxon>Epsilonproteobacteria</taxon>
        <taxon>Campylobacterales</taxon>
        <taxon>Arcobacteraceae</taxon>
        <taxon>Halarcobacter</taxon>
    </lineage>
</organism>
<dbReference type="Proteomes" id="UP000289758">
    <property type="component" value="Unassembled WGS sequence"/>
</dbReference>
<dbReference type="Gene3D" id="3.40.190.290">
    <property type="match status" value="1"/>
</dbReference>
<dbReference type="InterPro" id="IPR036390">
    <property type="entry name" value="WH_DNA-bd_sf"/>
</dbReference>
<dbReference type="SUPFAM" id="SSF53850">
    <property type="entry name" value="Periplasmic binding protein-like II"/>
    <property type="match status" value="1"/>
</dbReference>
<dbReference type="RefSeq" id="WP_129087224.1">
    <property type="nucleotide sequence ID" value="NZ_CP053836.1"/>
</dbReference>
<dbReference type="AlphaFoldDB" id="A0A4Q1AUL1"/>
<dbReference type="Pfam" id="PF03466">
    <property type="entry name" value="LysR_substrate"/>
    <property type="match status" value="1"/>
</dbReference>
<dbReference type="EMBL" id="PDKK01000006">
    <property type="protein sequence ID" value="RXK05463.1"/>
    <property type="molecule type" value="Genomic_DNA"/>
</dbReference>
<keyword evidence="4" id="KW-0804">Transcription</keyword>
<keyword evidence="2" id="KW-0805">Transcription regulation</keyword>